<dbReference type="EMBL" id="AP019515">
    <property type="protein sequence ID" value="BBI65730.1"/>
    <property type="molecule type" value="Genomic_DNA"/>
</dbReference>
<proteinExistence type="predicted"/>
<geneLocation type="plasmid" evidence="2">
    <name>pbaa-803-a dna</name>
</geneLocation>
<accession>A0A455UHN0</accession>
<keyword evidence="1" id="KW-0614">Plasmid</keyword>
<dbReference type="AlphaFoldDB" id="A0A455UHN0"/>
<dbReference type="Proteomes" id="UP000320231">
    <property type="component" value="Plasmid pBAA-803-A"/>
</dbReference>
<gene>
    <name evidence="1" type="ORF">HSBAA_PA_3330</name>
</gene>
<organism evidence="1 2">
    <name type="scientific">Vreelandella sulfidaeris</name>
    <dbReference type="NCBI Taxonomy" id="115553"/>
    <lineage>
        <taxon>Bacteria</taxon>
        <taxon>Pseudomonadati</taxon>
        <taxon>Pseudomonadota</taxon>
        <taxon>Gammaproteobacteria</taxon>
        <taxon>Oceanospirillales</taxon>
        <taxon>Halomonadaceae</taxon>
        <taxon>Vreelandella</taxon>
    </lineage>
</organism>
<sequence>MWSGINIITEPERAASDADYVSSLWRKAGFRASRERYISLPIWLSSLPWGYNPRMDKPTSGLQRAQMVSSLNGACASICQGDWGGNGPVVRKDPQGNPYLYANGLLLVSRRGQMSCIDILIRPPHTIFR</sequence>
<evidence type="ECO:0000313" key="2">
    <source>
        <dbReference type="Proteomes" id="UP000320231"/>
    </source>
</evidence>
<dbReference type="KEGG" id="hsr:HSBAA_PA_3330"/>
<protein>
    <submittedName>
        <fullName evidence="1">Uncharacterized protein</fullName>
    </submittedName>
</protein>
<reference evidence="1 2" key="1">
    <citation type="journal article" date="2019" name="Microbiol. Resour. Announc.">
        <title>Complete Genome Sequence of Halomonas sulfidaeris Strain Esulfide1 Isolated from a Metal Sulfide Rock at a Depth of 2,200 Meters, Obtained Using Nanopore Sequencing.</title>
        <authorList>
            <person name="Saito M."/>
            <person name="Nishigata A."/>
            <person name="Galipon J."/>
            <person name="Arakawa K."/>
        </authorList>
    </citation>
    <scope>NUCLEOTIDE SEQUENCE [LARGE SCALE GENOMIC DNA]</scope>
    <source>
        <strain evidence="1 2">ATCC BAA-803</strain>
        <plasmid evidence="2">pbaa-803-a dna</plasmid>
    </source>
</reference>
<name>A0A455UHN0_9GAMM</name>
<evidence type="ECO:0000313" key="1">
    <source>
        <dbReference type="EMBL" id="BBI65730.1"/>
    </source>
</evidence>